<feature type="transmembrane region" description="Helical" evidence="14">
    <location>
        <begin position="129"/>
        <end position="151"/>
    </location>
</feature>
<comment type="function">
    <text evidence="14">Catalyzes the transfer of a lysyl group from L-lysyl-tRNA(Lys) to membrane-bound phosphatidylglycerol (PG), which produces lysylphosphatidylglycerol (LPG), a major component of the bacterial membrane with a positive net charge. LPG synthesis contributes to bacterial virulence as it is involved in the resistance mechanism against cationic antimicrobial peptides (CAMP) produces by the host's immune system (defensins, cathelicidins) and by the competing microorganisms.</text>
</comment>
<keyword evidence="11 14" id="KW-0046">Antibiotic resistance</keyword>
<evidence type="ECO:0000256" key="1">
    <source>
        <dbReference type="ARBA" id="ARBA00004651"/>
    </source>
</evidence>
<accession>A0A073K1S7</accession>
<dbReference type="Pfam" id="PF09924">
    <property type="entry name" value="LPG_synthase_C"/>
    <property type="match status" value="1"/>
</dbReference>
<evidence type="ECO:0000256" key="12">
    <source>
        <dbReference type="ARBA" id="ARBA00031899"/>
    </source>
</evidence>
<evidence type="ECO:0000256" key="14">
    <source>
        <dbReference type="RuleBase" id="RU363042"/>
    </source>
</evidence>
<feature type="transmembrane region" description="Helical" evidence="14">
    <location>
        <begin position="462"/>
        <end position="484"/>
    </location>
</feature>
<gene>
    <name evidence="14" type="primary">mprF</name>
    <name evidence="16" type="ORF">BAMA_13810</name>
</gene>
<evidence type="ECO:0000256" key="2">
    <source>
        <dbReference type="ARBA" id="ARBA00008627"/>
    </source>
</evidence>
<feature type="transmembrane region" description="Helical" evidence="14">
    <location>
        <begin position="432"/>
        <end position="450"/>
    </location>
</feature>
<evidence type="ECO:0000313" key="17">
    <source>
        <dbReference type="Proteomes" id="UP000027822"/>
    </source>
</evidence>
<dbReference type="GO" id="GO:0046677">
    <property type="term" value="P:response to antibiotic"/>
    <property type="evidence" value="ECO:0007669"/>
    <property type="project" value="UniProtKB-KW"/>
</dbReference>
<evidence type="ECO:0000256" key="11">
    <source>
        <dbReference type="ARBA" id="ARBA00023251"/>
    </source>
</evidence>
<comment type="similarity">
    <text evidence="2 14">Belongs to the LPG synthase family.</text>
</comment>
<keyword evidence="9 14" id="KW-0443">Lipid metabolism</keyword>
<feature type="transmembrane region" description="Helical" evidence="14">
    <location>
        <begin position="89"/>
        <end position="108"/>
    </location>
</feature>
<dbReference type="Pfam" id="PF03706">
    <property type="entry name" value="LPG_synthase_TM"/>
    <property type="match status" value="1"/>
</dbReference>
<comment type="subcellular location">
    <subcellularLocation>
        <location evidence="1 14">Cell membrane</location>
        <topology evidence="1 14">Multi-pass membrane protein</topology>
    </subcellularLocation>
</comment>
<dbReference type="Proteomes" id="UP000027822">
    <property type="component" value="Unassembled WGS sequence"/>
</dbReference>
<feature type="transmembrane region" description="Helical" evidence="14">
    <location>
        <begin position="163"/>
        <end position="181"/>
    </location>
</feature>
<dbReference type="GO" id="GO:0050071">
    <property type="term" value="F:phosphatidylglycerol lysyltransferase activity"/>
    <property type="evidence" value="ECO:0007669"/>
    <property type="project" value="UniProtKB-EC"/>
</dbReference>
<dbReference type="NCBIfam" id="NF033480">
    <property type="entry name" value="bifunc_MprF"/>
    <property type="match status" value="1"/>
</dbReference>
<dbReference type="eggNOG" id="COG0392">
    <property type="taxonomic scope" value="Bacteria"/>
</dbReference>
<reference evidence="16 17" key="1">
    <citation type="submission" date="2014-06" db="EMBL/GenBank/DDBJ databases">
        <title>Draft genome sequence of Bacillus manliponensis JCM 15802 (MCCC 1A00708).</title>
        <authorList>
            <person name="Lai Q."/>
            <person name="Liu Y."/>
            <person name="Shao Z."/>
        </authorList>
    </citation>
    <scope>NUCLEOTIDE SEQUENCE [LARGE SCALE GENOMIC DNA]</scope>
    <source>
        <strain evidence="16 17">JCM 15802</strain>
    </source>
</reference>
<dbReference type="eggNOG" id="COG2898">
    <property type="taxonomic scope" value="Bacteria"/>
</dbReference>
<feature type="transmembrane region" description="Helical" evidence="14">
    <location>
        <begin position="202"/>
        <end position="229"/>
    </location>
</feature>
<feature type="transmembrane region" description="Helical" evidence="14">
    <location>
        <begin position="235"/>
        <end position="264"/>
    </location>
</feature>
<dbReference type="InterPro" id="IPR024320">
    <property type="entry name" value="LPG_synthase_C"/>
</dbReference>
<evidence type="ECO:0000256" key="7">
    <source>
        <dbReference type="ARBA" id="ARBA00022692"/>
    </source>
</evidence>
<comment type="catalytic activity">
    <reaction evidence="13 14">
        <text>L-lysyl-tRNA(Lys) + a 1,2-diacyl-sn-glycero-3-phospho-(1'-sn-glycerol) = a 1,2-diacyl-sn-glycero-3-phospho-1'-(3'-O-L-lysyl)-sn-glycerol + tRNA(Lys)</text>
        <dbReference type="Rhea" id="RHEA:10668"/>
        <dbReference type="Rhea" id="RHEA-COMP:9696"/>
        <dbReference type="Rhea" id="RHEA-COMP:9697"/>
        <dbReference type="ChEBI" id="CHEBI:64716"/>
        <dbReference type="ChEBI" id="CHEBI:75792"/>
        <dbReference type="ChEBI" id="CHEBI:78442"/>
        <dbReference type="ChEBI" id="CHEBI:78529"/>
        <dbReference type="EC" id="2.3.2.3"/>
    </reaction>
</comment>
<dbReference type="PANTHER" id="PTHR34697:SF2">
    <property type="entry name" value="PHOSPHATIDYLGLYCEROL LYSYLTRANSFERASE"/>
    <property type="match status" value="1"/>
</dbReference>
<dbReference type="InterPro" id="IPR016181">
    <property type="entry name" value="Acyl_CoA_acyltransferase"/>
</dbReference>
<keyword evidence="6 14" id="KW-0808">Transferase</keyword>
<name>A0A073K1S7_9BACI</name>
<feature type="transmembrane region" description="Helical" evidence="14">
    <location>
        <begin position="49"/>
        <end position="69"/>
    </location>
</feature>
<evidence type="ECO:0000256" key="6">
    <source>
        <dbReference type="ARBA" id="ARBA00022679"/>
    </source>
</evidence>
<evidence type="ECO:0000256" key="13">
    <source>
        <dbReference type="ARBA" id="ARBA00047540"/>
    </source>
</evidence>
<evidence type="ECO:0000256" key="10">
    <source>
        <dbReference type="ARBA" id="ARBA00023136"/>
    </source>
</evidence>
<keyword evidence="8 14" id="KW-1133">Transmembrane helix</keyword>
<keyword evidence="10 14" id="KW-0472">Membrane</keyword>
<dbReference type="InterPro" id="IPR022791">
    <property type="entry name" value="L-PG_synthase/AglD"/>
</dbReference>
<keyword evidence="17" id="KW-1185">Reference proteome</keyword>
<proteinExistence type="inferred from homology"/>
<organism evidence="16 17">
    <name type="scientific">Bacillus manliponensis</name>
    <dbReference type="NCBI Taxonomy" id="574376"/>
    <lineage>
        <taxon>Bacteria</taxon>
        <taxon>Bacillati</taxon>
        <taxon>Bacillota</taxon>
        <taxon>Bacilli</taxon>
        <taxon>Bacillales</taxon>
        <taxon>Bacillaceae</taxon>
        <taxon>Bacillus</taxon>
        <taxon>Bacillus cereus group</taxon>
    </lineage>
</organism>
<keyword evidence="7 14" id="KW-0812">Transmembrane</keyword>
<dbReference type="InterPro" id="IPR051211">
    <property type="entry name" value="PG_lysyltransferase"/>
</dbReference>
<evidence type="ECO:0000256" key="5">
    <source>
        <dbReference type="ARBA" id="ARBA00022475"/>
    </source>
</evidence>
<feature type="domain" description="Phosphatidylglycerol lysyltransferase C-terminal" evidence="15">
    <location>
        <begin position="544"/>
        <end position="835"/>
    </location>
</feature>
<dbReference type="STRING" id="574376.BAMA_13810"/>
<feature type="transmembrane region" description="Helical" evidence="14">
    <location>
        <begin position="505"/>
        <end position="524"/>
    </location>
</feature>
<feature type="transmembrane region" description="Helical" evidence="14">
    <location>
        <begin position="276"/>
        <end position="302"/>
    </location>
</feature>
<evidence type="ECO:0000256" key="3">
    <source>
        <dbReference type="ARBA" id="ARBA00012014"/>
    </source>
</evidence>
<sequence>MSFSWKRMLQIGKIIFPFVILTIVFFQARKELAGISFQEAIETIKNIPTGGFFLAITLGALAVSTMFFYDFVMLRSLRADVPIQKIFRVSWISNTLNGFIGFGGLVGAGIRTMLYRPHVEETGKLIKSIAWMTTAFINGLAILSFLGLIKILDTGILLQEKPWLWPVLIFFALFVPLYIGFSKIKSRKTRKIDAETEEKNPTILYSIVSLVEWLSAGVVMYVILILFGIEVPFQAFLGVFVIAALAGVISLVPGGLGSFDLIFLHGMEHYGVDTGVLLPAMLLYRLVYYILPFGLGLIFAAFEMTGAALKKIENKPFIAPALETTGVIWTLQRDFISKLGPWASAVLTIFAGIMVILSTILPTSTTRADAIHILVPKQLIELSFSLSLTFGILLVILSRGIYHGTKRSYYMTIISLIGAAIFNTLKGIDLEETFILLIVLAVLYMLRKRFVREKMEVTFSDIVKVLLLLLVTLYLYKNIGIIFAEAKEVFQPDFVVRDIEQVQRSALAAALFVPIFLLIGSIIANRYRSSFPGQPANDKRLQNFLDSYGGNVLSHLGFLGDKQFFFSSDGKALLLFSPAGKRLVVLGDPIGDPSSFRKVLEEFLKEADRFGYICVFYQIESKWMSLYHDFGYNFFKLGEEAVVDLHTFTISGKKRAGLRATFNRFEREGYTFAIHEPPFSDDLYNELLEVSNVWLGGKKEKGFSLGYFNREYINRAPVATLCDNTGKIIAFTTFMPVYQDGELSIDLMRYYPDAPSGIMDAMFIHLFHWAKENNYSSFNIGMAPLSNVGLSAHSFWSERVAAAIFNNVRYTYSFSGLRHFKEKYKPTWSGKYLVFRKNHSLPITMLAVTKLIGKRKES</sequence>
<evidence type="ECO:0000256" key="4">
    <source>
        <dbReference type="ARBA" id="ARBA00021546"/>
    </source>
</evidence>
<dbReference type="SUPFAM" id="SSF55729">
    <property type="entry name" value="Acyl-CoA N-acyltransferases (Nat)"/>
    <property type="match status" value="1"/>
</dbReference>
<comment type="caution">
    <text evidence="16">The sequence shown here is derived from an EMBL/GenBank/DDBJ whole genome shotgun (WGS) entry which is preliminary data.</text>
</comment>
<feature type="transmembrane region" description="Helical" evidence="14">
    <location>
        <begin position="382"/>
        <end position="402"/>
    </location>
</feature>
<evidence type="ECO:0000256" key="8">
    <source>
        <dbReference type="ARBA" id="ARBA00022989"/>
    </source>
</evidence>
<dbReference type="EC" id="2.3.2.3" evidence="3 14"/>
<dbReference type="NCBIfam" id="TIGR00374">
    <property type="entry name" value="flippase-like domain"/>
    <property type="match status" value="1"/>
</dbReference>
<dbReference type="AlphaFoldDB" id="A0A073K1S7"/>
<dbReference type="RefSeq" id="WP_034636602.1">
    <property type="nucleotide sequence ID" value="NZ_CBCSJC010000004.1"/>
</dbReference>
<dbReference type="OrthoDB" id="145485at2"/>
<dbReference type="PANTHER" id="PTHR34697">
    <property type="entry name" value="PHOSPHATIDYLGLYCEROL LYSYLTRANSFERASE"/>
    <property type="match status" value="1"/>
</dbReference>
<feature type="transmembrane region" description="Helical" evidence="14">
    <location>
        <begin position="12"/>
        <end position="28"/>
    </location>
</feature>
<protein>
    <recommendedName>
        <fullName evidence="4 14">Phosphatidylglycerol lysyltransferase</fullName>
        <ecNumber evidence="3 14">2.3.2.3</ecNumber>
    </recommendedName>
    <alternativeName>
        <fullName evidence="12 14">Lysylphosphatidylglycerol synthase</fullName>
    </alternativeName>
</protein>
<dbReference type="GO" id="GO:0055091">
    <property type="term" value="P:phospholipid homeostasis"/>
    <property type="evidence" value="ECO:0007669"/>
    <property type="project" value="TreeGrafter"/>
</dbReference>
<feature type="transmembrane region" description="Helical" evidence="14">
    <location>
        <begin position="339"/>
        <end position="361"/>
    </location>
</feature>
<feature type="transmembrane region" description="Helical" evidence="14">
    <location>
        <begin position="408"/>
        <end position="425"/>
    </location>
</feature>
<keyword evidence="5" id="KW-1003">Cell membrane</keyword>
<evidence type="ECO:0000259" key="15">
    <source>
        <dbReference type="Pfam" id="PF09924"/>
    </source>
</evidence>
<dbReference type="GO" id="GO:0006629">
    <property type="term" value="P:lipid metabolic process"/>
    <property type="evidence" value="ECO:0007669"/>
    <property type="project" value="UniProtKB-KW"/>
</dbReference>
<evidence type="ECO:0000256" key="9">
    <source>
        <dbReference type="ARBA" id="ARBA00023098"/>
    </source>
</evidence>
<dbReference type="EMBL" id="JOTN01000003">
    <property type="protein sequence ID" value="KEK20491.1"/>
    <property type="molecule type" value="Genomic_DNA"/>
</dbReference>
<dbReference type="GO" id="GO:0005886">
    <property type="term" value="C:plasma membrane"/>
    <property type="evidence" value="ECO:0007669"/>
    <property type="project" value="UniProtKB-SubCell"/>
</dbReference>
<evidence type="ECO:0000313" key="16">
    <source>
        <dbReference type="EMBL" id="KEK20491.1"/>
    </source>
</evidence>